<feature type="region of interest" description="Disordered" evidence="4">
    <location>
        <begin position="1"/>
        <end position="20"/>
    </location>
</feature>
<evidence type="ECO:0000259" key="5">
    <source>
        <dbReference type="Pfam" id="PF03813"/>
    </source>
</evidence>
<feature type="domain" description="Nrap protein" evidence="5">
    <location>
        <begin position="134"/>
        <end position="186"/>
    </location>
</feature>
<evidence type="ECO:0000256" key="1">
    <source>
        <dbReference type="ARBA" id="ARBA00016437"/>
    </source>
</evidence>
<dbReference type="Ensembl" id="ENSOTST00005084392.2">
    <property type="protein sequence ID" value="ENSOTSP00005077880.1"/>
    <property type="gene ID" value="ENSOTSG00005036698.2"/>
</dbReference>
<dbReference type="Pfam" id="PF03813">
    <property type="entry name" value="Nrap"/>
    <property type="match status" value="1"/>
</dbReference>
<dbReference type="GO" id="GO:0034456">
    <property type="term" value="C:UTP-C complex"/>
    <property type="evidence" value="ECO:0007669"/>
    <property type="project" value="TreeGrafter"/>
</dbReference>
<dbReference type="InterPro" id="IPR005554">
    <property type="entry name" value="NOL6/Upt22"/>
</dbReference>
<protein>
    <recommendedName>
        <fullName evidence="1 3">Nucleolar protein 6</fullName>
    </recommendedName>
</protein>
<dbReference type="PANTHER" id="PTHR17972">
    <property type="entry name" value="NUCLEOLAR RNA-ASSOCIATED PROTEIN"/>
    <property type="match status" value="1"/>
</dbReference>
<accession>A0A8C8IDA0</accession>
<dbReference type="GO" id="GO:0032040">
    <property type="term" value="C:small-subunit processome"/>
    <property type="evidence" value="ECO:0007669"/>
    <property type="project" value="TreeGrafter"/>
</dbReference>
<dbReference type="AlphaFoldDB" id="A0A8C8IDA0"/>
<comment type="subcellular location">
    <subcellularLocation>
        <location evidence="3">Nucleus</location>
        <location evidence="3">Nucleolus</location>
    </subcellularLocation>
</comment>
<name>A0A8C8IDA0_ONCTS</name>
<dbReference type="GO" id="GO:0032545">
    <property type="term" value="C:CURI complex"/>
    <property type="evidence" value="ECO:0007669"/>
    <property type="project" value="TreeGrafter"/>
</dbReference>
<comment type="function">
    <text evidence="2">Part of the small subunit (SSU) processome, first precursor of the small eukaryotic ribosomal subunit. During the assembly of the SSU processome in the nucleolus, many ribosome biogenesis factors, an RNA chaperone and ribosomal proteins associate with the nascent pre-rRNA and work in concert to generate RNA folding, modifications, rearrangements and cleavage as well as targeted degradation of pre-ribosomal RNA by the RNA exosome.</text>
</comment>
<dbReference type="GO" id="GO:0006409">
    <property type="term" value="P:tRNA export from nucleus"/>
    <property type="evidence" value="ECO:0007669"/>
    <property type="project" value="TreeGrafter"/>
</dbReference>
<comment type="similarity">
    <text evidence="3">Belongs to the NRAP family.</text>
</comment>
<dbReference type="Proteomes" id="UP000694402">
    <property type="component" value="Unassembled WGS sequence"/>
</dbReference>
<reference evidence="6" key="1">
    <citation type="submission" date="2025-08" db="UniProtKB">
        <authorList>
            <consortium name="Ensembl"/>
        </authorList>
    </citation>
    <scope>IDENTIFICATION</scope>
</reference>
<evidence type="ECO:0000256" key="2">
    <source>
        <dbReference type="ARBA" id="ARBA00035000"/>
    </source>
</evidence>
<evidence type="ECO:0000313" key="7">
    <source>
        <dbReference type="Proteomes" id="UP000694402"/>
    </source>
</evidence>
<dbReference type="Gene3D" id="1.10.1410.10">
    <property type="match status" value="1"/>
</dbReference>
<gene>
    <name evidence="6" type="primary">C5orf63</name>
</gene>
<dbReference type="GO" id="GO:0003723">
    <property type="term" value="F:RNA binding"/>
    <property type="evidence" value="ECO:0007669"/>
    <property type="project" value="UniProtKB-KW"/>
</dbReference>
<evidence type="ECO:0000313" key="6">
    <source>
        <dbReference type="Ensembl" id="ENSOTSP00005077880.1"/>
    </source>
</evidence>
<proteinExistence type="inferred from homology"/>
<keyword evidence="3" id="KW-0539">Nucleus</keyword>
<reference evidence="6" key="2">
    <citation type="submission" date="2025-09" db="UniProtKB">
        <authorList>
            <consortium name="Ensembl"/>
        </authorList>
    </citation>
    <scope>IDENTIFICATION</scope>
</reference>
<dbReference type="GO" id="GO:0006364">
    <property type="term" value="P:rRNA processing"/>
    <property type="evidence" value="ECO:0007669"/>
    <property type="project" value="TreeGrafter"/>
</dbReference>
<evidence type="ECO:0000256" key="3">
    <source>
        <dbReference type="RuleBase" id="RU364032"/>
    </source>
</evidence>
<keyword evidence="3" id="KW-0694">RNA-binding</keyword>
<keyword evidence="7" id="KW-1185">Reference proteome</keyword>
<dbReference type="GeneTree" id="ENSGT00390000018619"/>
<evidence type="ECO:0000256" key="4">
    <source>
        <dbReference type="SAM" id="MobiDB-lite"/>
    </source>
</evidence>
<sequence>MTRPGPKGVSPRWPRKRTGSSVPCCDLYKPPTAEKLNQLKEEESLFHCSLLKMQMVELLKEVMLSERRKHLNRLFLTSINVSMPIIFFFLQLRDLSWLSGVVQVSFLLVPKADKGKFHMGIYPLGTCTKPDISVDLAVTIPADVLHPKDALNQRYPRKRSSRDIGTMRFSCLHGNRLRPLLLLTPPASVTEGWYRNGAKSCSLFHCFC</sequence>
<dbReference type="PANTHER" id="PTHR17972:SF0">
    <property type="entry name" value="NUCLEOLAR PROTEIN 6"/>
    <property type="match status" value="1"/>
</dbReference>
<dbReference type="InterPro" id="IPR035082">
    <property type="entry name" value="Nrap_D1"/>
</dbReference>
<organism evidence="6 7">
    <name type="scientific">Oncorhynchus tshawytscha</name>
    <name type="common">Chinook salmon</name>
    <name type="synonym">Salmo tshawytscha</name>
    <dbReference type="NCBI Taxonomy" id="74940"/>
    <lineage>
        <taxon>Eukaryota</taxon>
        <taxon>Metazoa</taxon>
        <taxon>Chordata</taxon>
        <taxon>Craniata</taxon>
        <taxon>Vertebrata</taxon>
        <taxon>Euteleostomi</taxon>
        <taxon>Actinopterygii</taxon>
        <taxon>Neopterygii</taxon>
        <taxon>Teleostei</taxon>
        <taxon>Protacanthopterygii</taxon>
        <taxon>Salmoniformes</taxon>
        <taxon>Salmonidae</taxon>
        <taxon>Salmoninae</taxon>
        <taxon>Oncorhynchus</taxon>
    </lineage>
</organism>